<name>A0AAW9RJG7_9HYPH</name>
<accession>A0AAW9RJG7</accession>
<keyword evidence="1" id="KW-1133">Transmembrane helix</keyword>
<evidence type="ECO:0000256" key="1">
    <source>
        <dbReference type="SAM" id="Phobius"/>
    </source>
</evidence>
<feature type="transmembrane region" description="Helical" evidence="1">
    <location>
        <begin position="12"/>
        <end position="35"/>
    </location>
</feature>
<sequence>MEGLEVRKGEQSALLAGAIDVAIIIPNFAVAPIPWEEMGIYEYRGEHQWHDRSPRCSSGYLYAGLWS</sequence>
<protein>
    <submittedName>
        <fullName evidence="2">Uncharacterized protein</fullName>
    </submittedName>
</protein>
<dbReference type="Proteomes" id="UP001378188">
    <property type="component" value="Unassembled WGS sequence"/>
</dbReference>
<gene>
    <name evidence="2" type="ORF">V3328_02960</name>
</gene>
<keyword evidence="3" id="KW-1185">Reference proteome</keyword>
<reference evidence="2 3" key="1">
    <citation type="submission" date="2024-02" db="EMBL/GenBank/DDBJ databases">
        <title>Genome analysis and characterization of Microbaculum marinisediminis sp. nov., isolated from marine sediment.</title>
        <authorList>
            <person name="Du Z.-J."/>
            <person name="Ye Y.-Q."/>
            <person name="Zhang Z.-R."/>
            <person name="Yuan S.-M."/>
            <person name="Zhang X.-Y."/>
        </authorList>
    </citation>
    <scope>NUCLEOTIDE SEQUENCE [LARGE SCALE GENOMIC DNA]</scope>
    <source>
        <strain evidence="2 3">SDUM1044001</strain>
    </source>
</reference>
<comment type="caution">
    <text evidence="2">The sequence shown here is derived from an EMBL/GenBank/DDBJ whole genome shotgun (WGS) entry which is preliminary data.</text>
</comment>
<organism evidence="2 3">
    <name type="scientific">Microbaculum marinum</name>
    <dbReference type="NCBI Taxonomy" id="1764581"/>
    <lineage>
        <taxon>Bacteria</taxon>
        <taxon>Pseudomonadati</taxon>
        <taxon>Pseudomonadota</taxon>
        <taxon>Alphaproteobacteria</taxon>
        <taxon>Hyphomicrobiales</taxon>
        <taxon>Tepidamorphaceae</taxon>
        <taxon>Microbaculum</taxon>
    </lineage>
</organism>
<dbReference type="AlphaFoldDB" id="A0AAW9RJG7"/>
<keyword evidence="1" id="KW-0812">Transmembrane</keyword>
<proteinExistence type="predicted"/>
<dbReference type="RefSeq" id="WP_340328142.1">
    <property type="nucleotide sequence ID" value="NZ_JAZHOF010000001.1"/>
</dbReference>
<evidence type="ECO:0000313" key="2">
    <source>
        <dbReference type="EMBL" id="MEJ8570413.1"/>
    </source>
</evidence>
<dbReference type="EMBL" id="JAZHOF010000001">
    <property type="protein sequence ID" value="MEJ8570413.1"/>
    <property type="molecule type" value="Genomic_DNA"/>
</dbReference>
<keyword evidence="1" id="KW-0472">Membrane</keyword>
<evidence type="ECO:0000313" key="3">
    <source>
        <dbReference type="Proteomes" id="UP001378188"/>
    </source>
</evidence>